<evidence type="ECO:0000256" key="5">
    <source>
        <dbReference type="ARBA" id="ARBA00023136"/>
    </source>
</evidence>
<dbReference type="Gene3D" id="1.20.1260.100">
    <property type="entry name" value="TspO/MBR protein"/>
    <property type="match status" value="1"/>
</dbReference>
<dbReference type="Pfam" id="PF03073">
    <property type="entry name" value="TspO_MBR"/>
    <property type="match status" value="1"/>
</dbReference>
<keyword evidence="8" id="KW-1185">Reference proteome</keyword>
<sequence>MNMLASRGQLRASFIRWALFTVPLIVLLGFLSGQSAGADSAWFAGLDKPAIYPPPAAFGIVWTILYVIIGLAVAVVCAAWGARGRTLALVVFAIHFVFNLAWTPVFFGMQQIAGGLVVIALMALTLLAVVVLFWRVRRIAGLLMLPYLAWVLFALALNFQFLQLNPDADGGTGGGTGDGAIERVRIGA</sequence>
<dbReference type="PANTHER" id="PTHR10057">
    <property type="entry name" value="PERIPHERAL-TYPE BENZODIAZEPINE RECEPTOR"/>
    <property type="match status" value="1"/>
</dbReference>
<dbReference type="Proteomes" id="UP001235664">
    <property type="component" value="Unassembled WGS sequence"/>
</dbReference>
<comment type="caution">
    <text evidence="7">The sequence shown here is derived from an EMBL/GenBank/DDBJ whole genome shotgun (WGS) entry which is preliminary data.</text>
</comment>
<proteinExistence type="inferred from homology"/>
<feature type="transmembrane region" description="Helical" evidence="6">
    <location>
        <begin position="141"/>
        <end position="162"/>
    </location>
</feature>
<evidence type="ECO:0000256" key="3">
    <source>
        <dbReference type="ARBA" id="ARBA00022692"/>
    </source>
</evidence>
<dbReference type="PIRSF" id="PIRSF005859">
    <property type="entry name" value="PBR"/>
    <property type="match status" value="1"/>
</dbReference>
<evidence type="ECO:0000256" key="4">
    <source>
        <dbReference type="ARBA" id="ARBA00022989"/>
    </source>
</evidence>
<gene>
    <name evidence="7" type="ORF">Q9K01_15245</name>
</gene>
<protein>
    <submittedName>
        <fullName evidence="7">TspO/MBR family protein</fullName>
    </submittedName>
</protein>
<dbReference type="InterPro" id="IPR038330">
    <property type="entry name" value="TspO/MBR-related_sf"/>
</dbReference>
<comment type="subcellular location">
    <subcellularLocation>
        <location evidence="1">Membrane</location>
        <topology evidence="1">Multi-pass membrane protein</topology>
    </subcellularLocation>
</comment>
<keyword evidence="5 6" id="KW-0472">Membrane</keyword>
<comment type="similarity">
    <text evidence="2">Belongs to the TspO/BZRP family.</text>
</comment>
<reference evidence="7 8" key="1">
    <citation type="submission" date="2023-08" db="EMBL/GenBank/DDBJ databases">
        <title>genomic of DY56.</title>
        <authorList>
            <person name="Wang Y."/>
        </authorList>
    </citation>
    <scope>NUCLEOTIDE SEQUENCE [LARGE SCALE GENOMIC DNA]</scope>
    <source>
        <strain evidence="7 8">DY56-A-20</strain>
    </source>
</reference>
<name>A0ABT9HCI8_9SPHN</name>
<dbReference type="PANTHER" id="PTHR10057:SF0">
    <property type="entry name" value="TRANSLOCATOR PROTEIN"/>
    <property type="match status" value="1"/>
</dbReference>
<dbReference type="CDD" id="cd15904">
    <property type="entry name" value="TSPO_MBR"/>
    <property type="match status" value="1"/>
</dbReference>
<organism evidence="7 8">
    <name type="scientific">Qipengyuania benthica</name>
    <dbReference type="NCBI Taxonomy" id="3067651"/>
    <lineage>
        <taxon>Bacteria</taxon>
        <taxon>Pseudomonadati</taxon>
        <taxon>Pseudomonadota</taxon>
        <taxon>Alphaproteobacteria</taxon>
        <taxon>Sphingomonadales</taxon>
        <taxon>Erythrobacteraceae</taxon>
        <taxon>Qipengyuania</taxon>
    </lineage>
</organism>
<evidence type="ECO:0000256" key="6">
    <source>
        <dbReference type="SAM" id="Phobius"/>
    </source>
</evidence>
<feature type="transmembrane region" description="Helical" evidence="6">
    <location>
        <begin position="87"/>
        <end position="107"/>
    </location>
</feature>
<feature type="transmembrane region" description="Helical" evidence="6">
    <location>
        <begin position="113"/>
        <end position="134"/>
    </location>
</feature>
<feature type="transmembrane region" description="Helical" evidence="6">
    <location>
        <begin position="56"/>
        <end position="80"/>
    </location>
</feature>
<accession>A0ABT9HCI8</accession>
<evidence type="ECO:0000313" key="7">
    <source>
        <dbReference type="EMBL" id="MDP4540983.1"/>
    </source>
</evidence>
<keyword evidence="4 6" id="KW-1133">Transmembrane helix</keyword>
<keyword evidence="3 6" id="KW-0812">Transmembrane</keyword>
<evidence type="ECO:0000313" key="8">
    <source>
        <dbReference type="Proteomes" id="UP001235664"/>
    </source>
</evidence>
<evidence type="ECO:0000256" key="1">
    <source>
        <dbReference type="ARBA" id="ARBA00004141"/>
    </source>
</evidence>
<dbReference type="EMBL" id="JAVAIL010000008">
    <property type="protein sequence ID" value="MDP4540983.1"/>
    <property type="molecule type" value="Genomic_DNA"/>
</dbReference>
<dbReference type="InterPro" id="IPR004307">
    <property type="entry name" value="TspO_MBR"/>
</dbReference>
<dbReference type="RefSeq" id="WP_305930985.1">
    <property type="nucleotide sequence ID" value="NZ_JAVAIL010000008.1"/>
</dbReference>
<evidence type="ECO:0000256" key="2">
    <source>
        <dbReference type="ARBA" id="ARBA00007524"/>
    </source>
</evidence>